<gene>
    <name evidence="1" type="ORF">POCULU_LOCUS2498</name>
</gene>
<reference evidence="1" key="1">
    <citation type="submission" date="2021-06" db="EMBL/GenBank/DDBJ databases">
        <authorList>
            <person name="Kallberg Y."/>
            <person name="Tangrot J."/>
            <person name="Rosling A."/>
        </authorList>
    </citation>
    <scope>NUCLEOTIDE SEQUENCE</scope>
    <source>
        <strain evidence="1">IA702</strain>
    </source>
</reference>
<accession>A0A9N9EZ48</accession>
<dbReference type="EMBL" id="CAJVPJ010000234">
    <property type="protein sequence ID" value="CAG8499519.1"/>
    <property type="molecule type" value="Genomic_DNA"/>
</dbReference>
<evidence type="ECO:0000313" key="1">
    <source>
        <dbReference type="EMBL" id="CAG8499519.1"/>
    </source>
</evidence>
<dbReference type="OrthoDB" id="16851at2759"/>
<dbReference type="AlphaFoldDB" id="A0A9N9EZ48"/>
<dbReference type="Proteomes" id="UP000789572">
    <property type="component" value="Unassembled WGS sequence"/>
</dbReference>
<sequence>MHQCSGTPAHPLLSLLTIPPVPCGIPQSEIHNLYATHFNNIANVLLVNTYLYLPNDEVYSIVEVEFYLRDTASNHADPYTHGDVHQLTCGEWYFHRVGKNGYRGGTRKGVDLTFGSIKRNIYGGILIRSIKNERSGDVIEGPSLVVDQILKACGVNTNGGIRKLVETIWSFKKGALKDMENSNNMVYLELKSSINNTITADKVGILPATKKRKLGESGSERQQNISDGKNPAEQYLSVYNSPRVGLTLTDKQEIAYLFKPYRYFTQPFLLKKGRGQLIAGLMATVRDCQEIAKIAGLAVSTVSSYYSDYAAGKESCNIAEFVGQRLNTVMFVRMAGAVDSMK</sequence>
<keyword evidence="2" id="KW-1185">Reference proteome</keyword>
<proteinExistence type="predicted"/>
<protein>
    <submittedName>
        <fullName evidence="1">11148_t:CDS:1</fullName>
    </submittedName>
</protein>
<organism evidence="1 2">
    <name type="scientific">Paraglomus occultum</name>
    <dbReference type="NCBI Taxonomy" id="144539"/>
    <lineage>
        <taxon>Eukaryota</taxon>
        <taxon>Fungi</taxon>
        <taxon>Fungi incertae sedis</taxon>
        <taxon>Mucoromycota</taxon>
        <taxon>Glomeromycotina</taxon>
        <taxon>Glomeromycetes</taxon>
        <taxon>Paraglomerales</taxon>
        <taxon>Paraglomeraceae</taxon>
        <taxon>Paraglomus</taxon>
    </lineage>
</organism>
<name>A0A9N9EZ48_9GLOM</name>
<comment type="caution">
    <text evidence="1">The sequence shown here is derived from an EMBL/GenBank/DDBJ whole genome shotgun (WGS) entry which is preliminary data.</text>
</comment>
<evidence type="ECO:0000313" key="2">
    <source>
        <dbReference type="Proteomes" id="UP000789572"/>
    </source>
</evidence>